<dbReference type="OrthoDB" id="3770379at2"/>
<dbReference type="Proteomes" id="UP000030002">
    <property type="component" value="Unassembled WGS sequence"/>
</dbReference>
<proteinExistence type="predicted"/>
<dbReference type="Gene3D" id="1.20.1260.20">
    <property type="entry name" value="PPE superfamily"/>
    <property type="match status" value="1"/>
</dbReference>
<dbReference type="STRING" id="1385520.N802_06000"/>
<dbReference type="RefSeq" id="WP_035918166.1">
    <property type="nucleotide sequence ID" value="NZ_AVPJ01000016.1"/>
</dbReference>
<organism evidence="1 2">
    <name type="scientific">Knoellia sinensis KCTC 19936</name>
    <dbReference type="NCBI Taxonomy" id="1385520"/>
    <lineage>
        <taxon>Bacteria</taxon>
        <taxon>Bacillati</taxon>
        <taxon>Actinomycetota</taxon>
        <taxon>Actinomycetes</taxon>
        <taxon>Micrococcales</taxon>
        <taxon>Intrasporangiaceae</taxon>
        <taxon>Knoellia</taxon>
    </lineage>
</organism>
<comment type="caution">
    <text evidence="1">The sequence shown here is derived from an EMBL/GenBank/DDBJ whole genome shotgun (WGS) entry which is preliminary data.</text>
</comment>
<evidence type="ECO:0000313" key="2">
    <source>
        <dbReference type="Proteomes" id="UP000030002"/>
    </source>
</evidence>
<dbReference type="EMBL" id="AVPJ01000016">
    <property type="protein sequence ID" value="KGN30757.1"/>
    <property type="molecule type" value="Genomic_DNA"/>
</dbReference>
<dbReference type="eggNOG" id="ENOG5031GC5">
    <property type="taxonomic scope" value="Bacteria"/>
</dbReference>
<sequence>MSVDTEIKGKPGNIESAAAWLRDKLEDELSDAGDEFNEARKDGLATWNCGAGDAFGAKMKTARDKADDLAKAATTMATDLDTFAGALRTCQNEMSTCRSTARTDKLTVTSFIIEHPGPAPTRPPQVFTGTKEEVAEHNAKVTAYDDHVLLLQAYYRAETEAARIDRKYGKACRDLQQKYTVGQHASWILTLGDLTGDGVLAGMAVSAGLKHRSALLKKADDLVTEAKNAIDDLQRNPDRYMKRKWIFFKTLDETKLNADKLAIQGKLDEAEDLLKQARNVDHAPTGKLSKLLGIGGKVLGPVGIGLGVYNDYQEGESTTQIVVSQGGSLLVGAGTGMAVGAAVGSVVPVAGTAVGAVVGGIVGGGMAIFSDGAIDSFFENGPDVGKAAEEGWNSIKDTGGAIASGVKGLFD</sequence>
<keyword evidence="2" id="KW-1185">Reference proteome</keyword>
<dbReference type="InterPro" id="IPR038332">
    <property type="entry name" value="PPE_sf"/>
</dbReference>
<dbReference type="AlphaFoldDB" id="A0A0A0J3Q3"/>
<evidence type="ECO:0008006" key="3">
    <source>
        <dbReference type="Google" id="ProtNLM"/>
    </source>
</evidence>
<gene>
    <name evidence="1" type="ORF">N802_06000</name>
</gene>
<name>A0A0A0J3Q3_9MICO</name>
<protein>
    <recommendedName>
        <fullName evidence="3">Glycine zipper domain-containing protein</fullName>
    </recommendedName>
</protein>
<reference evidence="1 2" key="1">
    <citation type="submission" date="2013-08" db="EMBL/GenBank/DDBJ databases">
        <title>The genome sequence of Knoellia sinensis.</title>
        <authorList>
            <person name="Zhu W."/>
            <person name="Wang G."/>
        </authorList>
    </citation>
    <scope>NUCLEOTIDE SEQUENCE [LARGE SCALE GENOMIC DNA]</scope>
    <source>
        <strain evidence="1 2">KCTC 19936</strain>
    </source>
</reference>
<accession>A0A0A0J3Q3</accession>
<evidence type="ECO:0000313" key="1">
    <source>
        <dbReference type="EMBL" id="KGN30757.1"/>
    </source>
</evidence>